<keyword evidence="1 5" id="KW-0808">Transferase</keyword>
<dbReference type="EMBL" id="ADZX01000978">
    <property type="protein sequence ID" value="EFK94845.1"/>
    <property type="molecule type" value="Genomic_DNA"/>
</dbReference>
<evidence type="ECO:0000256" key="2">
    <source>
        <dbReference type="ARBA" id="ARBA00022695"/>
    </source>
</evidence>
<comment type="caution">
    <text evidence="5">The sequence shown here is derived from an EMBL/GenBank/DDBJ whole genome shotgun (WGS) entry which is preliminary data.</text>
</comment>
<proteinExistence type="predicted"/>
<dbReference type="Pfam" id="PF01087">
    <property type="entry name" value="GalP_UDP_transf"/>
    <property type="match status" value="1"/>
</dbReference>
<dbReference type="GO" id="GO:0008108">
    <property type="term" value="F:UDP-glucose:hexose-1-phosphate uridylyltransferase activity"/>
    <property type="evidence" value="ECO:0007669"/>
    <property type="project" value="InterPro"/>
</dbReference>
<dbReference type="SUPFAM" id="SSF54197">
    <property type="entry name" value="HIT-like"/>
    <property type="match status" value="2"/>
</dbReference>
<accession>D9PNL8</accession>
<dbReference type="Gene3D" id="3.30.428.10">
    <property type="entry name" value="HIT-like"/>
    <property type="match status" value="3"/>
</dbReference>
<dbReference type="InterPro" id="IPR001937">
    <property type="entry name" value="GalP_UDPtransf1"/>
</dbReference>
<dbReference type="GO" id="GO:0008270">
    <property type="term" value="F:zinc ion binding"/>
    <property type="evidence" value="ECO:0007669"/>
    <property type="project" value="InterPro"/>
</dbReference>
<dbReference type="InterPro" id="IPR005849">
    <property type="entry name" value="GalP_Utransf_N"/>
</dbReference>
<evidence type="ECO:0000256" key="1">
    <source>
        <dbReference type="ARBA" id="ARBA00022679"/>
    </source>
</evidence>
<evidence type="ECO:0000313" key="5">
    <source>
        <dbReference type="EMBL" id="EFK94845.1"/>
    </source>
</evidence>
<reference evidence="5" key="1">
    <citation type="submission" date="2010-07" db="EMBL/GenBank/DDBJ databases">
        <authorList>
            <consortium name="CONSOLIDER consortium CSD2007-00005"/>
            <person name="Guazzaroni M.-E."/>
            <person name="Richter M."/>
            <person name="Garcia-Salamanca A."/>
            <person name="Yarza P."/>
            <person name="Ferrer M."/>
        </authorList>
    </citation>
    <scope>NUCLEOTIDE SEQUENCE</scope>
</reference>
<dbReference type="GO" id="GO:0006012">
    <property type="term" value="P:galactose metabolic process"/>
    <property type="evidence" value="ECO:0007669"/>
    <property type="project" value="InterPro"/>
</dbReference>
<dbReference type="AlphaFoldDB" id="D9PNL8"/>
<name>D9PNL8_9ZZZZ</name>
<organism evidence="5">
    <name type="scientific">sediment metagenome</name>
    <dbReference type="NCBI Taxonomy" id="749907"/>
    <lineage>
        <taxon>unclassified sequences</taxon>
        <taxon>metagenomes</taxon>
        <taxon>ecological metagenomes</taxon>
    </lineage>
</organism>
<evidence type="ECO:0000259" key="4">
    <source>
        <dbReference type="Pfam" id="PF01087"/>
    </source>
</evidence>
<evidence type="ECO:0000256" key="3">
    <source>
        <dbReference type="ARBA" id="ARBA00023277"/>
    </source>
</evidence>
<protein>
    <submittedName>
        <fullName evidence="5">Galactose-1-phosphate uridylyltransferase</fullName>
    </submittedName>
</protein>
<gene>
    <name evidence="5" type="primary">galT</name>
    <name evidence="5" type="ORF">LDC_3151</name>
</gene>
<dbReference type="PANTHER" id="PTHR42763">
    <property type="entry name" value="ADP-GLUCOSE PHOSPHORYLASE"/>
    <property type="match status" value="1"/>
</dbReference>
<keyword evidence="2 5" id="KW-0548">Nucleotidyltransferase</keyword>
<dbReference type="PIRSF" id="PIRSF000808">
    <property type="entry name" value="GalT"/>
    <property type="match status" value="1"/>
</dbReference>
<dbReference type="PANTHER" id="PTHR42763:SF2">
    <property type="entry name" value="ADP-GLUCOSE PHOSPHORYLASE"/>
    <property type="match status" value="1"/>
</dbReference>
<keyword evidence="3" id="KW-0119">Carbohydrate metabolism</keyword>
<feature type="domain" description="Galactose-1-phosphate uridyl transferase N-terminal" evidence="4">
    <location>
        <begin position="78"/>
        <end position="139"/>
    </location>
</feature>
<dbReference type="InterPro" id="IPR036265">
    <property type="entry name" value="HIT-like_sf"/>
</dbReference>
<reference evidence="5" key="2">
    <citation type="journal article" date="2011" name="Microb. Ecol.">
        <title>Taxonomic and Functional Metagenomic Profiling of the Microbial Community in the Anoxic Sediment of a Sub-saline Shallow Lake (Laguna de Carrizo, Central Spain).</title>
        <authorList>
            <person name="Ferrer M."/>
            <person name="Guazzaroni M.E."/>
            <person name="Richter M."/>
            <person name="Garcia-Salamanca A."/>
            <person name="Yarza P."/>
            <person name="Suarez-Suarez A."/>
            <person name="Solano J."/>
            <person name="Alcaide M."/>
            <person name="van Dillewijn P."/>
            <person name="Molina-Henares M.A."/>
            <person name="Lopez-Cortes N."/>
            <person name="Al-Ramahi Y."/>
            <person name="Guerrero C."/>
            <person name="Acosta A."/>
            <person name="de Eugenio L.I."/>
            <person name="Martinez V."/>
            <person name="Marques S."/>
            <person name="Rojo F."/>
            <person name="Santero E."/>
            <person name="Genilloud O."/>
            <person name="Perez-Perez J."/>
            <person name="Rossello-Mora R."/>
            <person name="Ramos J.L."/>
        </authorList>
    </citation>
    <scope>NUCLEOTIDE SEQUENCE</scope>
</reference>
<dbReference type="InterPro" id="IPR053177">
    <property type="entry name" value="ADP-glucose_phosphorylase"/>
</dbReference>
<sequence length="282" mass="32212">MAKYVPDVSTQRWVIISPTRLDRPQNTDSPAFDGCPFCPGSESHTPPEVYRIGPGEKDKPGWMVRVVPNKYSITDIHEVIIHSPDDKKDIESLDPKQVERIVFTYRERYRAHEAEGHVLIFCNHGVIAGASLSHPHSQLVVVPRQINFDAVLREPIMHVVEDSQFYTAYCPDFSQWPYEVWIAPKTTDKKFGDATDAEVSALAMILQRTIKRIEKLSATPSFPFFHPDRPFEYNYYISHTTNWFLRIIPRYISRAGFELGTGVNVNVVNPQGAAEELRKVQG</sequence>